<comment type="caution">
    <text evidence="1">The sequence shown here is derived from an EMBL/GenBank/DDBJ whole genome shotgun (WGS) entry which is preliminary data.</text>
</comment>
<proteinExistence type="predicted"/>
<organism evidence="1 2">
    <name type="scientific">Petromyces alliaceus</name>
    <name type="common">Aspergillus alliaceus</name>
    <dbReference type="NCBI Taxonomy" id="209559"/>
    <lineage>
        <taxon>Eukaryota</taxon>
        <taxon>Fungi</taxon>
        <taxon>Dikarya</taxon>
        <taxon>Ascomycota</taxon>
        <taxon>Pezizomycotina</taxon>
        <taxon>Eurotiomycetes</taxon>
        <taxon>Eurotiomycetidae</taxon>
        <taxon>Eurotiales</taxon>
        <taxon>Aspergillaceae</taxon>
        <taxon>Aspergillus</taxon>
        <taxon>Aspergillus subgen. Circumdati</taxon>
    </lineage>
</organism>
<gene>
    <name evidence="1" type="ORF">ETB97_010966</name>
</gene>
<keyword evidence="2" id="KW-1185">Reference proteome</keyword>
<evidence type="ECO:0000313" key="1">
    <source>
        <dbReference type="EMBL" id="KAF5862925.1"/>
    </source>
</evidence>
<dbReference type="EMBL" id="SPNV01000062">
    <property type="protein sequence ID" value="KAF5862925.1"/>
    <property type="molecule type" value="Genomic_DNA"/>
</dbReference>
<accession>A0A8H6AAU2</accession>
<reference evidence="1 2" key="1">
    <citation type="submission" date="2019-04" db="EMBL/GenBank/DDBJ databases">
        <title>Aspergillus burnettii sp. nov., novel species from soil in southeast Queensland.</title>
        <authorList>
            <person name="Gilchrist C.L.M."/>
            <person name="Pitt J.I."/>
            <person name="Lange L."/>
            <person name="Lacey H.J."/>
            <person name="Vuong D."/>
            <person name="Midgley D.J."/>
            <person name="Greenfield P."/>
            <person name="Bradbury M."/>
            <person name="Lacey E."/>
            <person name="Busk P.K."/>
            <person name="Pilgaard B."/>
            <person name="Chooi Y.H."/>
            <person name="Piggott A.M."/>
        </authorList>
    </citation>
    <scope>NUCLEOTIDE SEQUENCE [LARGE SCALE GENOMIC DNA]</scope>
    <source>
        <strain evidence="1 2">FRR 5400</strain>
    </source>
</reference>
<evidence type="ECO:0000313" key="2">
    <source>
        <dbReference type="Proteomes" id="UP000541154"/>
    </source>
</evidence>
<protein>
    <submittedName>
        <fullName evidence="1">Uncharacterized protein</fullName>
    </submittedName>
</protein>
<name>A0A8H6AAU2_PETAA</name>
<sequence>MMPLGKVQIELEESTLTPSKLPKATRNIAPKMGPKTGQPLSLLEYDSGDCPDSPSQWGNTTGECEEYLRDVLVSLFTSVGQGSDQYKVMKYLVFIV</sequence>
<dbReference type="AlphaFoldDB" id="A0A8H6AAU2"/>
<dbReference type="Proteomes" id="UP000541154">
    <property type="component" value="Unassembled WGS sequence"/>
</dbReference>